<dbReference type="InterPro" id="IPR001544">
    <property type="entry name" value="Aminotrans_IV"/>
</dbReference>
<evidence type="ECO:0000256" key="5">
    <source>
        <dbReference type="ARBA" id="ARBA00009320"/>
    </source>
</evidence>
<dbReference type="GO" id="GO:0008652">
    <property type="term" value="P:amino acid biosynthetic process"/>
    <property type="evidence" value="ECO:0007669"/>
    <property type="project" value="UniProtKB-ARBA"/>
</dbReference>
<dbReference type="InterPro" id="IPR050571">
    <property type="entry name" value="Class-IV_PLP-Dep_Aminotrnsfr"/>
</dbReference>
<evidence type="ECO:0000256" key="12">
    <source>
        <dbReference type="RuleBase" id="RU004516"/>
    </source>
</evidence>
<keyword evidence="13" id="KW-0032">Aminotransferase</keyword>
<evidence type="ECO:0000256" key="7">
    <source>
        <dbReference type="ARBA" id="ARBA00022898"/>
    </source>
</evidence>
<comment type="caution">
    <text evidence="13">The sequence shown here is derived from an EMBL/GenBank/DDBJ whole genome shotgun (WGS) entry which is preliminary data.</text>
</comment>
<dbReference type="Pfam" id="PF01063">
    <property type="entry name" value="Aminotran_4"/>
    <property type="match status" value="1"/>
</dbReference>
<dbReference type="Gene3D" id="3.30.470.10">
    <property type="match status" value="1"/>
</dbReference>
<dbReference type="FunFam" id="3.20.10.10:FF:000002">
    <property type="entry name" value="D-alanine aminotransferase"/>
    <property type="match status" value="1"/>
</dbReference>
<gene>
    <name evidence="13" type="ORF">JIN78_03405</name>
</gene>
<comment type="catalytic activity">
    <reaction evidence="8">
        <text>L-valine + 2-oxoglutarate = 3-methyl-2-oxobutanoate + L-glutamate</text>
        <dbReference type="Rhea" id="RHEA:24813"/>
        <dbReference type="ChEBI" id="CHEBI:11851"/>
        <dbReference type="ChEBI" id="CHEBI:16810"/>
        <dbReference type="ChEBI" id="CHEBI:29985"/>
        <dbReference type="ChEBI" id="CHEBI:57762"/>
        <dbReference type="EC" id="2.6.1.42"/>
    </reaction>
</comment>
<dbReference type="GO" id="GO:0046394">
    <property type="term" value="P:carboxylic acid biosynthetic process"/>
    <property type="evidence" value="ECO:0007669"/>
    <property type="project" value="UniProtKB-ARBA"/>
</dbReference>
<dbReference type="InterPro" id="IPR018300">
    <property type="entry name" value="Aminotrans_IV_CS"/>
</dbReference>
<evidence type="ECO:0000256" key="8">
    <source>
        <dbReference type="ARBA" id="ARBA00048212"/>
    </source>
</evidence>
<sequence length="266" mass="28971">MMVWLNGDWKAEERALIDSRDRGFLRGEGVFETMLALGGRVFAWEEHWLRLEKGVRAFGLSLPSPAKGREIAEELLVRNGYQDSLARVRLRVTRTPDSLLFTAEEAGLKPAVLTAWTSRYRRNEHGALAGLKALSYGENSLALAEAKSSGGDEALLANLAGHWCEGTWSNVFVVEGHTVLTPPLSSGCLPGVTRARVLALARRAELAVREEERPIAFLQDSSEIFLTSSLLGVRPLGALDGRPLAVGAVTLQLGQLLAEQELAETS</sequence>
<evidence type="ECO:0000256" key="9">
    <source>
        <dbReference type="ARBA" id="ARBA00048798"/>
    </source>
</evidence>
<name>A0A934RNV8_9BACT</name>
<keyword evidence="14" id="KW-1185">Reference proteome</keyword>
<evidence type="ECO:0000256" key="10">
    <source>
        <dbReference type="ARBA" id="ARBA00049229"/>
    </source>
</evidence>
<dbReference type="InterPro" id="IPR036038">
    <property type="entry name" value="Aminotransferase-like"/>
</dbReference>
<keyword evidence="13" id="KW-0808">Transferase</keyword>
<protein>
    <recommendedName>
        <fullName evidence="6">branched-chain-amino-acid transaminase</fullName>
        <ecNumber evidence="6">2.6.1.42</ecNumber>
    </recommendedName>
</protein>
<dbReference type="PANTHER" id="PTHR42743">
    <property type="entry name" value="AMINO-ACID AMINOTRANSFERASE"/>
    <property type="match status" value="1"/>
</dbReference>
<evidence type="ECO:0000256" key="4">
    <source>
        <dbReference type="ARBA" id="ARBA00005072"/>
    </source>
</evidence>
<evidence type="ECO:0000313" key="13">
    <source>
        <dbReference type="EMBL" id="MBK1833097.1"/>
    </source>
</evidence>
<proteinExistence type="inferred from homology"/>
<dbReference type="GO" id="GO:0005829">
    <property type="term" value="C:cytosol"/>
    <property type="evidence" value="ECO:0007669"/>
    <property type="project" value="TreeGrafter"/>
</dbReference>
<dbReference type="InterPro" id="IPR043132">
    <property type="entry name" value="BCAT-like_C"/>
</dbReference>
<comment type="cofactor">
    <cofactor evidence="1 12">
        <name>pyridoxal 5'-phosphate</name>
        <dbReference type="ChEBI" id="CHEBI:597326"/>
    </cofactor>
</comment>
<keyword evidence="7 12" id="KW-0663">Pyridoxal phosphate</keyword>
<dbReference type="EMBL" id="JAENIO010000005">
    <property type="protein sequence ID" value="MBK1833097.1"/>
    <property type="molecule type" value="Genomic_DNA"/>
</dbReference>
<dbReference type="EC" id="2.6.1.42" evidence="6"/>
<dbReference type="Gene3D" id="3.20.10.10">
    <property type="entry name" value="D-amino Acid Aminotransferase, subunit A, domain 2"/>
    <property type="match status" value="1"/>
</dbReference>
<evidence type="ECO:0000256" key="1">
    <source>
        <dbReference type="ARBA" id="ARBA00001933"/>
    </source>
</evidence>
<comment type="pathway">
    <text evidence="4">Amino-acid biosynthesis; L-leucine biosynthesis; L-leucine from 3-methyl-2-oxobutanoate: step 4/4.</text>
</comment>
<dbReference type="AlphaFoldDB" id="A0A934RNV8"/>
<evidence type="ECO:0000256" key="6">
    <source>
        <dbReference type="ARBA" id="ARBA00013053"/>
    </source>
</evidence>
<evidence type="ECO:0000256" key="3">
    <source>
        <dbReference type="ARBA" id="ARBA00004931"/>
    </source>
</evidence>
<comment type="pathway">
    <text evidence="2">Amino-acid biosynthesis; L-isoleucine biosynthesis; L-isoleucine from 2-oxobutanoate: step 4/4.</text>
</comment>
<dbReference type="PANTHER" id="PTHR42743:SF11">
    <property type="entry name" value="AMINODEOXYCHORISMATE LYASE"/>
    <property type="match status" value="1"/>
</dbReference>
<organism evidence="13 14">
    <name type="scientific">Roseibacillus ishigakijimensis</name>
    <dbReference type="NCBI Taxonomy" id="454146"/>
    <lineage>
        <taxon>Bacteria</taxon>
        <taxon>Pseudomonadati</taxon>
        <taxon>Verrucomicrobiota</taxon>
        <taxon>Verrucomicrobiia</taxon>
        <taxon>Verrucomicrobiales</taxon>
        <taxon>Verrucomicrobiaceae</taxon>
        <taxon>Roseibacillus</taxon>
    </lineage>
</organism>
<dbReference type="InterPro" id="IPR043131">
    <property type="entry name" value="BCAT-like_N"/>
</dbReference>
<reference evidence="13" key="1">
    <citation type="submission" date="2021-01" db="EMBL/GenBank/DDBJ databases">
        <title>Modified the classification status of verrucomicrobia.</title>
        <authorList>
            <person name="Feng X."/>
        </authorList>
    </citation>
    <scope>NUCLEOTIDE SEQUENCE</scope>
    <source>
        <strain evidence="13">KCTC 12986</strain>
    </source>
</reference>
<comment type="catalytic activity">
    <reaction evidence="9">
        <text>L-isoleucine + 2-oxoglutarate = (S)-3-methyl-2-oxopentanoate + L-glutamate</text>
        <dbReference type="Rhea" id="RHEA:24801"/>
        <dbReference type="ChEBI" id="CHEBI:16810"/>
        <dbReference type="ChEBI" id="CHEBI:29985"/>
        <dbReference type="ChEBI" id="CHEBI:35146"/>
        <dbReference type="ChEBI" id="CHEBI:58045"/>
        <dbReference type="EC" id="2.6.1.42"/>
    </reaction>
</comment>
<dbReference type="RefSeq" id="WP_200390527.1">
    <property type="nucleotide sequence ID" value="NZ_JAENIO010000005.1"/>
</dbReference>
<dbReference type="GO" id="GO:0004084">
    <property type="term" value="F:branched-chain-amino-acid transaminase activity"/>
    <property type="evidence" value="ECO:0007669"/>
    <property type="project" value="UniProtKB-EC"/>
</dbReference>
<evidence type="ECO:0000256" key="2">
    <source>
        <dbReference type="ARBA" id="ARBA00004824"/>
    </source>
</evidence>
<comment type="similarity">
    <text evidence="5 11">Belongs to the class-IV pyridoxal-phosphate-dependent aminotransferase family.</text>
</comment>
<dbReference type="PROSITE" id="PS00770">
    <property type="entry name" value="AA_TRANSFER_CLASS_4"/>
    <property type="match status" value="1"/>
</dbReference>
<accession>A0A934RNV8</accession>
<dbReference type="SUPFAM" id="SSF56752">
    <property type="entry name" value="D-aminoacid aminotransferase-like PLP-dependent enzymes"/>
    <property type="match status" value="1"/>
</dbReference>
<evidence type="ECO:0000256" key="11">
    <source>
        <dbReference type="RuleBase" id="RU004106"/>
    </source>
</evidence>
<evidence type="ECO:0000313" key="14">
    <source>
        <dbReference type="Proteomes" id="UP000604083"/>
    </source>
</evidence>
<comment type="pathway">
    <text evidence="3">Amino-acid biosynthesis; L-valine biosynthesis; L-valine from pyruvate: step 4/4.</text>
</comment>
<dbReference type="Proteomes" id="UP000604083">
    <property type="component" value="Unassembled WGS sequence"/>
</dbReference>
<comment type="catalytic activity">
    <reaction evidence="10">
        <text>L-leucine + 2-oxoglutarate = 4-methyl-2-oxopentanoate + L-glutamate</text>
        <dbReference type="Rhea" id="RHEA:18321"/>
        <dbReference type="ChEBI" id="CHEBI:16810"/>
        <dbReference type="ChEBI" id="CHEBI:17865"/>
        <dbReference type="ChEBI" id="CHEBI:29985"/>
        <dbReference type="ChEBI" id="CHEBI:57427"/>
        <dbReference type="EC" id="2.6.1.42"/>
    </reaction>
</comment>